<proteinExistence type="predicted"/>
<name>A0ACC5RCB2_9HYPH</name>
<dbReference type="Proteomes" id="UP000616151">
    <property type="component" value="Unassembled WGS sequence"/>
</dbReference>
<comment type="caution">
    <text evidence="1">The sequence shown here is derived from an EMBL/GenBank/DDBJ whole genome shotgun (WGS) entry which is preliminary data.</text>
</comment>
<gene>
    <name evidence="1" type="ORF">JHL16_27375</name>
</gene>
<protein>
    <submittedName>
        <fullName evidence="1">Urease accessory protein UreE</fullName>
    </submittedName>
</protein>
<evidence type="ECO:0000313" key="1">
    <source>
        <dbReference type="EMBL" id="MBK1870115.1"/>
    </source>
</evidence>
<sequence length="148" mass="16867">MRAQEVQRRGMWQGAPADRITLDYDDRCRRRFAVKSDTGLAFLLDLAGAAYLKEGDALVLEDGRLVEIRAKPEDLLDIRGRNVLHLTTLAWHLGNRHLAAQIEAERIVIRHDPVIAHMLEHQGARVRHVREPFHPESGAYSGHHGHEH</sequence>
<dbReference type="EMBL" id="JAENHL010000008">
    <property type="protein sequence ID" value="MBK1870115.1"/>
    <property type="molecule type" value="Genomic_DNA"/>
</dbReference>
<accession>A0ACC5RCB2</accession>
<organism evidence="1 2">
    <name type="scientific">Taklimakanibacter albus</name>
    <dbReference type="NCBI Taxonomy" id="2800327"/>
    <lineage>
        <taxon>Bacteria</taxon>
        <taxon>Pseudomonadati</taxon>
        <taxon>Pseudomonadota</taxon>
        <taxon>Alphaproteobacteria</taxon>
        <taxon>Hyphomicrobiales</taxon>
        <taxon>Aestuariivirgaceae</taxon>
        <taxon>Taklimakanibacter</taxon>
    </lineage>
</organism>
<evidence type="ECO:0000313" key="2">
    <source>
        <dbReference type="Proteomes" id="UP000616151"/>
    </source>
</evidence>
<reference evidence="1" key="1">
    <citation type="submission" date="2021-01" db="EMBL/GenBank/DDBJ databases">
        <authorList>
            <person name="Sun Q."/>
        </authorList>
    </citation>
    <scope>NUCLEOTIDE SEQUENCE</scope>
    <source>
        <strain evidence="1">YIM B02566</strain>
    </source>
</reference>
<keyword evidence="2" id="KW-1185">Reference proteome</keyword>